<proteinExistence type="predicted"/>
<evidence type="ECO:0000313" key="2">
    <source>
        <dbReference type="EMBL" id="CBN80254.1"/>
    </source>
</evidence>
<organism evidence="2 3">
    <name type="scientific">Ectocarpus siliculosus</name>
    <name type="common">Brown alga</name>
    <name type="synonym">Conferva siliculosa</name>
    <dbReference type="NCBI Taxonomy" id="2880"/>
    <lineage>
        <taxon>Eukaryota</taxon>
        <taxon>Sar</taxon>
        <taxon>Stramenopiles</taxon>
        <taxon>Ochrophyta</taxon>
        <taxon>PX clade</taxon>
        <taxon>Phaeophyceae</taxon>
        <taxon>Ectocarpales</taxon>
        <taxon>Ectocarpaceae</taxon>
        <taxon>Ectocarpus</taxon>
    </lineage>
</organism>
<dbReference type="AlphaFoldDB" id="D8LHD7"/>
<dbReference type="Proteomes" id="UP000002630">
    <property type="component" value="Unassembled WGS sequence"/>
</dbReference>
<feature type="region of interest" description="Disordered" evidence="1">
    <location>
        <begin position="1"/>
        <end position="35"/>
    </location>
</feature>
<gene>
    <name evidence="2" type="ORF">Esi_0191_0020</name>
</gene>
<dbReference type="OrthoDB" id="10413053at2759"/>
<feature type="compositionally biased region" description="Basic residues" evidence="1">
    <location>
        <begin position="1"/>
        <end position="11"/>
    </location>
</feature>
<reference evidence="2 3" key="1">
    <citation type="journal article" date="2010" name="Nature">
        <title>The Ectocarpus genome and the independent evolution of multicellularity in brown algae.</title>
        <authorList>
            <person name="Cock J.M."/>
            <person name="Sterck L."/>
            <person name="Rouze P."/>
            <person name="Scornet D."/>
            <person name="Allen A.E."/>
            <person name="Amoutzias G."/>
            <person name="Anthouard V."/>
            <person name="Artiguenave F."/>
            <person name="Aury J.M."/>
            <person name="Badger J.H."/>
            <person name="Beszteri B."/>
            <person name="Billiau K."/>
            <person name="Bonnet E."/>
            <person name="Bothwell J.H."/>
            <person name="Bowler C."/>
            <person name="Boyen C."/>
            <person name="Brownlee C."/>
            <person name="Carrano C.J."/>
            <person name="Charrier B."/>
            <person name="Cho G.Y."/>
            <person name="Coelho S.M."/>
            <person name="Collen J."/>
            <person name="Corre E."/>
            <person name="Da Silva C."/>
            <person name="Delage L."/>
            <person name="Delaroque N."/>
            <person name="Dittami S.M."/>
            <person name="Doulbeau S."/>
            <person name="Elias M."/>
            <person name="Farnham G."/>
            <person name="Gachon C.M."/>
            <person name="Gschloessl B."/>
            <person name="Heesch S."/>
            <person name="Jabbari K."/>
            <person name="Jubin C."/>
            <person name="Kawai H."/>
            <person name="Kimura K."/>
            <person name="Kloareg B."/>
            <person name="Kupper F.C."/>
            <person name="Lang D."/>
            <person name="Le Bail A."/>
            <person name="Leblanc C."/>
            <person name="Lerouge P."/>
            <person name="Lohr M."/>
            <person name="Lopez P.J."/>
            <person name="Martens C."/>
            <person name="Maumus F."/>
            <person name="Michel G."/>
            <person name="Miranda-Saavedra D."/>
            <person name="Morales J."/>
            <person name="Moreau H."/>
            <person name="Motomura T."/>
            <person name="Nagasato C."/>
            <person name="Napoli C.A."/>
            <person name="Nelson D.R."/>
            <person name="Nyvall-Collen P."/>
            <person name="Peters A.F."/>
            <person name="Pommier C."/>
            <person name="Potin P."/>
            <person name="Poulain J."/>
            <person name="Quesneville H."/>
            <person name="Read B."/>
            <person name="Rensing S.A."/>
            <person name="Ritter A."/>
            <person name="Rousvoal S."/>
            <person name="Samanta M."/>
            <person name="Samson G."/>
            <person name="Schroeder D.C."/>
            <person name="Segurens B."/>
            <person name="Strittmatter M."/>
            <person name="Tonon T."/>
            <person name="Tregear J.W."/>
            <person name="Valentin K."/>
            <person name="von Dassow P."/>
            <person name="Yamagishi T."/>
            <person name="Van de Peer Y."/>
            <person name="Wincker P."/>
        </authorList>
    </citation>
    <scope>NUCLEOTIDE SEQUENCE [LARGE SCALE GENOMIC DNA]</scope>
    <source>
        <strain evidence="3">Ec32 / CCAP1310/4</strain>
    </source>
</reference>
<keyword evidence="3" id="KW-1185">Reference proteome</keyword>
<dbReference type="EMBL" id="FN649760">
    <property type="protein sequence ID" value="CBN80254.1"/>
    <property type="molecule type" value="Genomic_DNA"/>
</dbReference>
<dbReference type="InParanoid" id="D8LHD7"/>
<sequence length="245" mass="26611">MTPRPHRRPGLRQRGNNAPMMGQQGALPRAKAPKIEQEELRNRLLNKVEEELARWQAKAAGAEAAATVATAAVAAVPAKESPLQAPEPVVSSTPLAPLQPYYYCDPLLDRTAHFAMDCGFYPGVAPVLLQHIVSTVYGAEFASSVATLSTADVDYMFHTFWTNVVSSYSRDEIFFRMTTHPGNGGITRDLGDFGWHIYGLTTGGADTPCVCVGYTECHGPNPDIGRYLFHGQWVSYPPAGNICAS</sequence>
<evidence type="ECO:0000313" key="3">
    <source>
        <dbReference type="Proteomes" id="UP000002630"/>
    </source>
</evidence>
<protein>
    <submittedName>
        <fullName evidence="2">Uncharacterized protein</fullName>
    </submittedName>
</protein>
<name>D8LHD7_ECTSI</name>
<evidence type="ECO:0000256" key="1">
    <source>
        <dbReference type="SAM" id="MobiDB-lite"/>
    </source>
</evidence>
<accession>D8LHD7</accession>